<dbReference type="GO" id="GO:0007218">
    <property type="term" value="P:neuropeptide signaling pathway"/>
    <property type="evidence" value="ECO:0007669"/>
    <property type="project" value="UniProtKB-KW"/>
</dbReference>
<evidence type="ECO:0000256" key="5">
    <source>
        <dbReference type="ARBA" id="ARBA00023320"/>
    </source>
</evidence>
<keyword evidence="5" id="KW-0527">Neuropeptide</keyword>
<comment type="similarity">
    <text evidence="2">Belongs to the gastrin/cholecystokinin family.</text>
</comment>
<protein>
    <recommendedName>
        <fullName evidence="9">Sulfakinin</fullName>
    </recommendedName>
</protein>
<dbReference type="GO" id="GO:0005576">
    <property type="term" value="C:extracellular region"/>
    <property type="evidence" value="ECO:0007669"/>
    <property type="project" value="UniProtKB-SubCell"/>
</dbReference>
<keyword evidence="4" id="KW-0027">Amidation</keyword>
<evidence type="ECO:0008006" key="9">
    <source>
        <dbReference type="Google" id="ProtNLM"/>
    </source>
</evidence>
<evidence type="ECO:0000256" key="3">
    <source>
        <dbReference type="ARBA" id="ARBA00022525"/>
    </source>
</evidence>
<accession>A0AAW2HWP9</accession>
<reference evidence="8" key="1">
    <citation type="journal article" date="2024" name="Gigascience">
        <title>Chromosome-level genome of the poultry shaft louse Menopon gallinae provides insight into the host-switching and adaptive evolution of parasitic lice.</title>
        <authorList>
            <person name="Xu Y."/>
            <person name="Ma L."/>
            <person name="Liu S."/>
            <person name="Liang Y."/>
            <person name="Liu Q."/>
            <person name="He Z."/>
            <person name="Tian L."/>
            <person name="Duan Y."/>
            <person name="Cai W."/>
            <person name="Li H."/>
            <person name="Song F."/>
        </authorList>
    </citation>
    <scope>NUCLEOTIDE SEQUENCE</scope>
    <source>
        <strain evidence="8">Cailab_2023a</strain>
    </source>
</reference>
<sequence length="92" mass="10587">MVLHAMTAVFLLSYLCIPEEAMGTASSSKSRHLERRHHLGRLPVANDILIQARADVIGKRRQEQFDDYGHMRFGKRGESSEDYGHMRFGKRD</sequence>
<keyword evidence="3" id="KW-0964">Secreted</keyword>
<evidence type="ECO:0000256" key="6">
    <source>
        <dbReference type="SAM" id="MobiDB-lite"/>
    </source>
</evidence>
<dbReference type="PROSITE" id="PS00259">
    <property type="entry name" value="GASTRIN"/>
    <property type="match status" value="1"/>
</dbReference>
<comment type="caution">
    <text evidence="8">The sequence shown here is derived from an EMBL/GenBank/DDBJ whole genome shotgun (WGS) entry which is preliminary data.</text>
</comment>
<feature type="region of interest" description="Disordered" evidence="6">
    <location>
        <begin position="68"/>
        <end position="92"/>
    </location>
</feature>
<organism evidence="8">
    <name type="scientific">Menopon gallinae</name>
    <name type="common">poultry shaft louse</name>
    <dbReference type="NCBI Taxonomy" id="328185"/>
    <lineage>
        <taxon>Eukaryota</taxon>
        <taxon>Metazoa</taxon>
        <taxon>Ecdysozoa</taxon>
        <taxon>Arthropoda</taxon>
        <taxon>Hexapoda</taxon>
        <taxon>Insecta</taxon>
        <taxon>Pterygota</taxon>
        <taxon>Neoptera</taxon>
        <taxon>Paraneoptera</taxon>
        <taxon>Psocodea</taxon>
        <taxon>Troctomorpha</taxon>
        <taxon>Phthiraptera</taxon>
        <taxon>Amblycera</taxon>
        <taxon>Menoponidae</taxon>
        <taxon>Menopon</taxon>
    </lineage>
</organism>
<dbReference type="InterPro" id="IPR013152">
    <property type="entry name" value="Gastrin/cholecystokinin_CS"/>
</dbReference>
<evidence type="ECO:0000256" key="1">
    <source>
        <dbReference type="ARBA" id="ARBA00004613"/>
    </source>
</evidence>
<feature type="chain" id="PRO_5043766544" description="Sulfakinin" evidence="7">
    <location>
        <begin position="24"/>
        <end position="92"/>
    </location>
</feature>
<proteinExistence type="inferred from homology"/>
<dbReference type="InterPro" id="IPR013259">
    <property type="entry name" value="Sulfakinin"/>
</dbReference>
<comment type="subcellular location">
    <subcellularLocation>
        <location evidence="1">Secreted</location>
    </subcellularLocation>
</comment>
<name>A0AAW2HWP9_9NEOP</name>
<feature type="signal peptide" evidence="7">
    <location>
        <begin position="1"/>
        <end position="23"/>
    </location>
</feature>
<dbReference type="EMBL" id="JARGDH010000003">
    <property type="protein sequence ID" value="KAL0273862.1"/>
    <property type="molecule type" value="Genomic_DNA"/>
</dbReference>
<evidence type="ECO:0000256" key="4">
    <source>
        <dbReference type="ARBA" id="ARBA00022815"/>
    </source>
</evidence>
<keyword evidence="7" id="KW-0732">Signal</keyword>
<evidence type="ECO:0000256" key="2">
    <source>
        <dbReference type="ARBA" id="ARBA00006273"/>
    </source>
</evidence>
<evidence type="ECO:0000313" key="8">
    <source>
        <dbReference type="EMBL" id="KAL0273862.1"/>
    </source>
</evidence>
<dbReference type="AlphaFoldDB" id="A0AAW2HWP9"/>
<evidence type="ECO:0000256" key="7">
    <source>
        <dbReference type="SAM" id="SignalP"/>
    </source>
</evidence>
<gene>
    <name evidence="8" type="ORF">PYX00_006444</name>
</gene>
<dbReference type="Pfam" id="PF08257">
    <property type="entry name" value="Sulfakinin"/>
    <property type="match status" value="2"/>
</dbReference>